<dbReference type="Gramene" id="OE9A115571T1">
    <property type="protein sequence ID" value="OE9A115571C1"/>
    <property type="gene ID" value="OE9A115571"/>
</dbReference>
<name>A0A8S0RS63_OLEEU</name>
<protein>
    <submittedName>
        <fullName evidence="1">Uncharacterized protein</fullName>
    </submittedName>
</protein>
<evidence type="ECO:0000313" key="1">
    <source>
        <dbReference type="EMBL" id="CAA2982158.1"/>
    </source>
</evidence>
<gene>
    <name evidence="1" type="ORF">OLEA9_A115571</name>
</gene>
<dbReference type="EMBL" id="CACTIH010003688">
    <property type="protein sequence ID" value="CAA2982158.1"/>
    <property type="molecule type" value="Genomic_DNA"/>
</dbReference>
<accession>A0A8S0RS63</accession>
<evidence type="ECO:0000313" key="2">
    <source>
        <dbReference type="Proteomes" id="UP000594638"/>
    </source>
</evidence>
<comment type="caution">
    <text evidence="1">The sequence shown here is derived from an EMBL/GenBank/DDBJ whole genome shotgun (WGS) entry which is preliminary data.</text>
</comment>
<organism evidence="1 2">
    <name type="scientific">Olea europaea subsp. europaea</name>
    <dbReference type="NCBI Taxonomy" id="158383"/>
    <lineage>
        <taxon>Eukaryota</taxon>
        <taxon>Viridiplantae</taxon>
        <taxon>Streptophyta</taxon>
        <taxon>Embryophyta</taxon>
        <taxon>Tracheophyta</taxon>
        <taxon>Spermatophyta</taxon>
        <taxon>Magnoliopsida</taxon>
        <taxon>eudicotyledons</taxon>
        <taxon>Gunneridae</taxon>
        <taxon>Pentapetalae</taxon>
        <taxon>asterids</taxon>
        <taxon>lamiids</taxon>
        <taxon>Lamiales</taxon>
        <taxon>Oleaceae</taxon>
        <taxon>Oleeae</taxon>
        <taxon>Olea</taxon>
    </lineage>
</organism>
<sequence length="151" mass="16673">MEGVAKQFILFSDVVASRFEDSTGGLEDLTGSNENDRNIEEGHMMFRATCYTFVKYPTTVMPWLLILPISKGVNDGILEGVDVNLSNIVGDNGFAKELGPTSSTLSMNLGRSKENVANTKNYDKAKDHCISSSQTHQFFVTQESVDVIERL</sequence>
<reference evidence="1 2" key="1">
    <citation type="submission" date="2019-12" db="EMBL/GenBank/DDBJ databases">
        <authorList>
            <person name="Alioto T."/>
            <person name="Alioto T."/>
            <person name="Gomez Garrido J."/>
        </authorList>
    </citation>
    <scope>NUCLEOTIDE SEQUENCE [LARGE SCALE GENOMIC DNA]</scope>
</reference>
<keyword evidence="2" id="KW-1185">Reference proteome</keyword>
<dbReference type="AlphaFoldDB" id="A0A8S0RS63"/>
<dbReference type="Proteomes" id="UP000594638">
    <property type="component" value="Unassembled WGS sequence"/>
</dbReference>
<proteinExistence type="predicted"/>